<proteinExistence type="predicted"/>
<evidence type="ECO:0000313" key="5">
    <source>
        <dbReference type="Proteomes" id="UP000603904"/>
    </source>
</evidence>
<keyword evidence="2" id="KW-0812">Transmembrane</keyword>
<organism evidence="4 5">
    <name type="scientific">Microbispora corallina</name>
    <dbReference type="NCBI Taxonomy" id="83302"/>
    <lineage>
        <taxon>Bacteria</taxon>
        <taxon>Bacillati</taxon>
        <taxon>Actinomycetota</taxon>
        <taxon>Actinomycetes</taxon>
        <taxon>Streptosporangiales</taxon>
        <taxon>Streptosporangiaceae</taxon>
        <taxon>Microbispora</taxon>
    </lineage>
</organism>
<accession>A0ABQ4FW41</accession>
<keyword evidence="5" id="KW-1185">Reference proteome</keyword>
<dbReference type="Proteomes" id="UP000603904">
    <property type="component" value="Unassembled WGS sequence"/>
</dbReference>
<dbReference type="InterPro" id="IPR043725">
    <property type="entry name" value="DUF5667"/>
</dbReference>
<feature type="domain" description="DUF5667" evidence="3">
    <location>
        <begin position="107"/>
        <end position="191"/>
    </location>
</feature>
<feature type="transmembrane region" description="Helical" evidence="2">
    <location>
        <begin position="84"/>
        <end position="102"/>
    </location>
</feature>
<evidence type="ECO:0000256" key="2">
    <source>
        <dbReference type="SAM" id="Phobius"/>
    </source>
</evidence>
<feature type="coiled-coil region" evidence="1">
    <location>
        <begin position="125"/>
        <end position="152"/>
    </location>
</feature>
<reference evidence="4 5" key="1">
    <citation type="submission" date="2021-01" db="EMBL/GenBank/DDBJ databases">
        <title>Whole genome shotgun sequence of Microbispora corallina NBRC 16416.</title>
        <authorList>
            <person name="Komaki H."/>
            <person name="Tamura T."/>
        </authorList>
    </citation>
    <scope>NUCLEOTIDE SEQUENCE [LARGE SCALE GENOMIC DNA]</scope>
    <source>
        <strain evidence="4 5">NBRC 16416</strain>
    </source>
</reference>
<name>A0ABQ4FW41_9ACTN</name>
<comment type="caution">
    <text evidence="4">The sequence shown here is derived from an EMBL/GenBank/DDBJ whole genome shotgun (WGS) entry which is preliminary data.</text>
</comment>
<dbReference type="RefSeq" id="WP_204056529.1">
    <property type="nucleotide sequence ID" value="NZ_BAAAGP010000002.1"/>
</dbReference>
<dbReference type="Pfam" id="PF18915">
    <property type="entry name" value="DUF5667"/>
    <property type="match status" value="1"/>
</dbReference>
<evidence type="ECO:0000256" key="1">
    <source>
        <dbReference type="SAM" id="Coils"/>
    </source>
</evidence>
<evidence type="ECO:0000313" key="4">
    <source>
        <dbReference type="EMBL" id="GIH38958.1"/>
    </source>
</evidence>
<keyword evidence="2" id="KW-0472">Membrane</keyword>
<keyword evidence="2" id="KW-1133">Transmembrane helix</keyword>
<dbReference type="EMBL" id="BOOC01000005">
    <property type="protein sequence ID" value="GIH38958.1"/>
    <property type="molecule type" value="Genomic_DNA"/>
</dbReference>
<sequence>MGWWRPSRWWRGGWATRTGARVVARLAGLRSLLGPGPRPEFRAGLREELLRTHAAERAAAAAAAPPTPAAHAPRRRRPSLLVRMRPALVFAALLVTMFGLGVRTHHALPGDVLYPLKRAAESTVLSLAYDDEERAQREMDAARQRAEETASLLTAGSPGRHDLITQTLDDMESTTRAALSRVERRGEASGEARRFAREQHTTVEPLLPKLDRENRDKANQYLSYIDTMTASGR</sequence>
<protein>
    <recommendedName>
        <fullName evidence="3">DUF5667 domain-containing protein</fullName>
    </recommendedName>
</protein>
<gene>
    <name evidence="4" type="ORF">Mco01_19580</name>
</gene>
<evidence type="ECO:0000259" key="3">
    <source>
        <dbReference type="Pfam" id="PF18915"/>
    </source>
</evidence>
<keyword evidence="1" id="KW-0175">Coiled coil</keyword>